<name>A0A212FHR5_DANPL</name>
<feature type="region of interest" description="Disordered" evidence="1">
    <location>
        <begin position="52"/>
        <end position="73"/>
    </location>
</feature>
<dbReference type="AlphaFoldDB" id="A0A212FHR5"/>
<organism evidence="2 3">
    <name type="scientific">Danaus plexippus plexippus</name>
    <dbReference type="NCBI Taxonomy" id="278856"/>
    <lineage>
        <taxon>Eukaryota</taxon>
        <taxon>Metazoa</taxon>
        <taxon>Ecdysozoa</taxon>
        <taxon>Arthropoda</taxon>
        <taxon>Hexapoda</taxon>
        <taxon>Insecta</taxon>
        <taxon>Pterygota</taxon>
        <taxon>Neoptera</taxon>
        <taxon>Endopterygota</taxon>
        <taxon>Lepidoptera</taxon>
        <taxon>Glossata</taxon>
        <taxon>Ditrysia</taxon>
        <taxon>Papilionoidea</taxon>
        <taxon>Nymphalidae</taxon>
        <taxon>Danainae</taxon>
        <taxon>Danaini</taxon>
        <taxon>Danaina</taxon>
        <taxon>Danaus</taxon>
        <taxon>Danaus</taxon>
    </lineage>
</organism>
<comment type="caution">
    <text evidence="2">The sequence shown here is derived from an EMBL/GenBank/DDBJ whole genome shotgun (WGS) entry which is preliminary data.</text>
</comment>
<reference evidence="2 3" key="1">
    <citation type="journal article" date="2011" name="Cell">
        <title>The monarch butterfly genome yields insights into long-distance migration.</title>
        <authorList>
            <person name="Zhan S."/>
            <person name="Merlin C."/>
            <person name="Boore J.L."/>
            <person name="Reppert S.M."/>
        </authorList>
    </citation>
    <scope>NUCLEOTIDE SEQUENCE [LARGE SCALE GENOMIC DNA]</scope>
    <source>
        <strain evidence="2">F-2</strain>
    </source>
</reference>
<evidence type="ECO:0000313" key="2">
    <source>
        <dbReference type="EMBL" id="OWR53278.1"/>
    </source>
</evidence>
<evidence type="ECO:0000313" key="3">
    <source>
        <dbReference type="Proteomes" id="UP000007151"/>
    </source>
</evidence>
<accession>A0A212FHR5</accession>
<keyword evidence="3" id="KW-1185">Reference proteome</keyword>
<dbReference type="EMBL" id="AGBW02008466">
    <property type="protein sequence ID" value="OWR53278.1"/>
    <property type="molecule type" value="Genomic_DNA"/>
</dbReference>
<gene>
    <name evidence="2" type="ORF">KGM_209954</name>
</gene>
<dbReference type="InParanoid" id="A0A212FHR5"/>
<dbReference type="KEGG" id="dpl:KGM_209954"/>
<dbReference type="Proteomes" id="UP000007151">
    <property type="component" value="Unassembled WGS sequence"/>
</dbReference>
<evidence type="ECO:0000256" key="1">
    <source>
        <dbReference type="SAM" id="MobiDB-lite"/>
    </source>
</evidence>
<protein>
    <submittedName>
        <fullName evidence="2">Uncharacterized protein</fullName>
    </submittedName>
</protein>
<proteinExistence type="predicted"/>
<sequence>MASNPRHLQSIKSLEYITSIHHDSGEERPQGTVLVSDGAPDRFTIVSGAVHDMTDSTHQELRPGSDARQRNPQ</sequence>